<evidence type="ECO:0000313" key="3">
    <source>
        <dbReference type="EMBL" id="NNG34192.1"/>
    </source>
</evidence>
<dbReference type="Proteomes" id="UP000562984">
    <property type="component" value="Unassembled WGS sequence"/>
</dbReference>
<name>A0A849ABA7_9ACTN</name>
<dbReference type="EMBL" id="JABEND010000001">
    <property type="protein sequence ID" value="NNG34192.1"/>
    <property type="molecule type" value="Genomic_DNA"/>
</dbReference>
<protein>
    <submittedName>
        <fullName evidence="3">Uncharacterized protein</fullName>
    </submittedName>
</protein>
<evidence type="ECO:0000313" key="4">
    <source>
        <dbReference type="Proteomes" id="UP000562984"/>
    </source>
</evidence>
<keyword evidence="2" id="KW-1133">Transmembrane helix</keyword>
<gene>
    <name evidence="3" type="ORF">HKD39_00355</name>
</gene>
<keyword evidence="2" id="KW-0472">Membrane</keyword>
<comment type="caution">
    <text evidence="3">The sequence shown here is derived from an EMBL/GenBank/DDBJ whole genome shotgun (WGS) entry which is preliminary data.</text>
</comment>
<reference evidence="3 4" key="1">
    <citation type="submission" date="2020-05" db="EMBL/GenBank/DDBJ databases">
        <title>Nakamurella sp. DB0629 isolated from air conditioner.</title>
        <authorList>
            <person name="Kim D.H."/>
            <person name="Kim D.-U."/>
        </authorList>
    </citation>
    <scope>NUCLEOTIDE SEQUENCE [LARGE SCALE GENOMIC DNA]</scope>
    <source>
        <strain evidence="3 4">DB0629</strain>
    </source>
</reference>
<feature type="transmembrane region" description="Helical" evidence="2">
    <location>
        <begin position="63"/>
        <end position="86"/>
    </location>
</feature>
<sequence length="147" mass="15479">MPGTAPLPRVPEPERPRPGDHPDAPTHRIAPAPAARGSRTAAAPPAPSGQQARVPRPLRILEGVSGLLGAGLLLLGVLLLVAQLLAPRLVDAADGPRWWVVGLHLGVGIAAEALRGLRRRCPVGIRYLLACLTITAVAVVLVVTWWR</sequence>
<feature type="compositionally biased region" description="Low complexity" evidence="1">
    <location>
        <begin position="30"/>
        <end position="43"/>
    </location>
</feature>
<feature type="region of interest" description="Disordered" evidence="1">
    <location>
        <begin position="1"/>
        <end position="54"/>
    </location>
</feature>
<dbReference type="AlphaFoldDB" id="A0A849ABA7"/>
<dbReference type="RefSeq" id="WP_171197876.1">
    <property type="nucleotide sequence ID" value="NZ_JABEND010000001.1"/>
</dbReference>
<keyword evidence="2" id="KW-0812">Transmembrane</keyword>
<proteinExistence type="predicted"/>
<feature type="compositionally biased region" description="Basic and acidic residues" evidence="1">
    <location>
        <begin position="11"/>
        <end position="26"/>
    </location>
</feature>
<organism evidence="3 4">
    <name type="scientific">Nakamurella aerolata</name>
    <dbReference type="NCBI Taxonomy" id="1656892"/>
    <lineage>
        <taxon>Bacteria</taxon>
        <taxon>Bacillati</taxon>
        <taxon>Actinomycetota</taxon>
        <taxon>Actinomycetes</taxon>
        <taxon>Nakamurellales</taxon>
        <taxon>Nakamurellaceae</taxon>
        <taxon>Nakamurella</taxon>
    </lineage>
</organism>
<feature type="transmembrane region" description="Helical" evidence="2">
    <location>
        <begin position="127"/>
        <end position="146"/>
    </location>
</feature>
<feature type="transmembrane region" description="Helical" evidence="2">
    <location>
        <begin position="98"/>
        <end position="115"/>
    </location>
</feature>
<accession>A0A849ABA7</accession>
<keyword evidence="4" id="KW-1185">Reference proteome</keyword>
<evidence type="ECO:0000256" key="2">
    <source>
        <dbReference type="SAM" id="Phobius"/>
    </source>
</evidence>
<evidence type="ECO:0000256" key="1">
    <source>
        <dbReference type="SAM" id="MobiDB-lite"/>
    </source>
</evidence>